<organism evidence="3 4">
    <name type="scientific">Heliocybe sulcata</name>
    <dbReference type="NCBI Taxonomy" id="5364"/>
    <lineage>
        <taxon>Eukaryota</taxon>
        <taxon>Fungi</taxon>
        <taxon>Dikarya</taxon>
        <taxon>Basidiomycota</taxon>
        <taxon>Agaricomycotina</taxon>
        <taxon>Agaricomycetes</taxon>
        <taxon>Gloeophyllales</taxon>
        <taxon>Gloeophyllaceae</taxon>
        <taxon>Heliocybe</taxon>
    </lineage>
</organism>
<feature type="compositionally biased region" description="Low complexity" evidence="1">
    <location>
        <begin position="20"/>
        <end position="44"/>
    </location>
</feature>
<keyword evidence="2" id="KW-0472">Membrane</keyword>
<keyword evidence="2" id="KW-1133">Transmembrane helix</keyword>
<feature type="compositionally biased region" description="Polar residues" evidence="1">
    <location>
        <begin position="287"/>
        <end position="299"/>
    </location>
</feature>
<evidence type="ECO:0000256" key="1">
    <source>
        <dbReference type="SAM" id="MobiDB-lite"/>
    </source>
</evidence>
<name>A0A5C3N6C0_9AGAM</name>
<evidence type="ECO:0000256" key="2">
    <source>
        <dbReference type="SAM" id="Phobius"/>
    </source>
</evidence>
<evidence type="ECO:0000313" key="3">
    <source>
        <dbReference type="EMBL" id="TFK49291.1"/>
    </source>
</evidence>
<dbReference type="AlphaFoldDB" id="A0A5C3N6C0"/>
<keyword evidence="2" id="KW-0812">Transmembrane</keyword>
<feature type="region of interest" description="Disordered" evidence="1">
    <location>
        <begin position="1"/>
        <end position="44"/>
    </location>
</feature>
<evidence type="ECO:0000313" key="4">
    <source>
        <dbReference type="Proteomes" id="UP000305948"/>
    </source>
</evidence>
<feature type="region of interest" description="Disordered" evidence="1">
    <location>
        <begin position="335"/>
        <end position="425"/>
    </location>
</feature>
<dbReference type="OrthoDB" id="3266934at2759"/>
<keyword evidence="4" id="KW-1185">Reference proteome</keyword>
<dbReference type="Proteomes" id="UP000305948">
    <property type="component" value="Unassembled WGS sequence"/>
</dbReference>
<feature type="region of interest" description="Disordered" evidence="1">
    <location>
        <begin position="430"/>
        <end position="449"/>
    </location>
</feature>
<dbReference type="STRING" id="5364.A0A5C3N6C0"/>
<sequence>MATVIGPITGAPGTSSSTNTLSISPTLIPLPSPSRSSSTSSPAATPTGIVTFHAVENMTACDSGTVTWDFSGTSGGNLTLVVTNGNVPQSPATPSRTITPEPLASLIARSNVRRDVPAVSKLLETGIDPSISTWTWSPVNVTEGWYDLEAFLLYTGQAGSQLFAATSTQFYVSNGTDLSCLGVTPTSSSSAAPSASSTGSSIPVAAMGTGKHTNVGAIVGGVLGGVVGLFLIFAAVVFFRVRKPTRARARSVTGSGPAGGWGGLKSTDSQRRTRGGHAPAESCGTVAGQTGYTPNISDSELNSVEGEKIVVARAYENPASLASLGYTMKRSSTTSSIASTEMSGPGSSSAHGPPIAKRDSQNSTRSRTRRSLDAGSPRRVPVPPISYMPPSHEPHPYPPSQSPEPVHLTRSASGSRRTARKPVPKYDAAEFTDVETGSEVSAPPTVQRETIGLPELTHKASFGEKKMHYIMPDMPPPSVD</sequence>
<feature type="transmembrane region" description="Helical" evidence="2">
    <location>
        <begin position="217"/>
        <end position="241"/>
    </location>
</feature>
<feature type="region of interest" description="Disordered" evidence="1">
    <location>
        <begin position="249"/>
        <end position="299"/>
    </location>
</feature>
<proteinExistence type="predicted"/>
<gene>
    <name evidence="3" type="ORF">OE88DRAFT_1736927</name>
</gene>
<accession>A0A5C3N6C0</accession>
<dbReference type="EMBL" id="ML213516">
    <property type="protein sequence ID" value="TFK49291.1"/>
    <property type="molecule type" value="Genomic_DNA"/>
</dbReference>
<feature type="compositionally biased region" description="Low complexity" evidence="1">
    <location>
        <begin position="343"/>
        <end position="354"/>
    </location>
</feature>
<feature type="compositionally biased region" description="Low complexity" evidence="1">
    <location>
        <begin position="403"/>
        <end position="416"/>
    </location>
</feature>
<protein>
    <submittedName>
        <fullName evidence="3">Uncharacterized protein</fullName>
    </submittedName>
</protein>
<reference evidence="3 4" key="1">
    <citation type="journal article" date="2019" name="Nat. Ecol. Evol.">
        <title>Megaphylogeny resolves global patterns of mushroom evolution.</title>
        <authorList>
            <person name="Varga T."/>
            <person name="Krizsan K."/>
            <person name="Foldi C."/>
            <person name="Dima B."/>
            <person name="Sanchez-Garcia M."/>
            <person name="Sanchez-Ramirez S."/>
            <person name="Szollosi G.J."/>
            <person name="Szarkandi J.G."/>
            <person name="Papp V."/>
            <person name="Albert L."/>
            <person name="Andreopoulos W."/>
            <person name="Angelini C."/>
            <person name="Antonin V."/>
            <person name="Barry K.W."/>
            <person name="Bougher N.L."/>
            <person name="Buchanan P."/>
            <person name="Buyck B."/>
            <person name="Bense V."/>
            <person name="Catcheside P."/>
            <person name="Chovatia M."/>
            <person name="Cooper J."/>
            <person name="Damon W."/>
            <person name="Desjardin D."/>
            <person name="Finy P."/>
            <person name="Geml J."/>
            <person name="Haridas S."/>
            <person name="Hughes K."/>
            <person name="Justo A."/>
            <person name="Karasinski D."/>
            <person name="Kautmanova I."/>
            <person name="Kiss B."/>
            <person name="Kocsube S."/>
            <person name="Kotiranta H."/>
            <person name="LaButti K.M."/>
            <person name="Lechner B.E."/>
            <person name="Liimatainen K."/>
            <person name="Lipzen A."/>
            <person name="Lukacs Z."/>
            <person name="Mihaltcheva S."/>
            <person name="Morgado L.N."/>
            <person name="Niskanen T."/>
            <person name="Noordeloos M.E."/>
            <person name="Ohm R.A."/>
            <person name="Ortiz-Santana B."/>
            <person name="Ovrebo C."/>
            <person name="Racz N."/>
            <person name="Riley R."/>
            <person name="Savchenko A."/>
            <person name="Shiryaev A."/>
            <person name="Soop K."/>
            <person name="Spirin V."/>
            <person name="Szebenyi C."/>
            <person name="Tomsovsky M."/>
            <person name="Tulloss R.E."/>
            <person name="Uehling J."/>
            <person name="Grigoriev I.V."/>
            <person name="Vagvolgyi C."/>
            <person name="Papp T."/>
            <person name="Martin F.M."/>
            <person name="Miettinen O."/>
            <person name="Hibbett D.S."/>
            <person name="Nagy L.G."/>
        </authorList>
    </citation>
    <scope>NUCLEOTIDE SEQUENCE [LARGE SCALE GENOMIC DNA]</scope>
    <source>
        <strain evidence="3 4">OMC1185</strain>
    </source>
</reference>